<organism evidence="2 3">
    <name type="scientific">Pandoravirus japonicus</name>
    <dbReference type="NCBI Taxonomy" id="2823154"/>
    <lineage>
        <taxon>Viruses</taxon>
        <taxon>Pandoravirus</taxon>
    </lineage>
</organism>
<proteinExistence type="predicted"/>
<feature type="region of interest" description="Disordered" evidence="1">
    <location>
        <begin position="1"/>
        <end position="122"/>
    </location>
</feature>
<name>A0A811BPG1_9VIRU</name>
<protein>
    <submittedName>
        <fullName evidence="2">Uncharacterized protein</fullName>
    </submittedName>
</protein>
<accession>A0A811BPG1</accession>
<reference evidence="2" key="1">
    <citation type="submission" date="2021-04" db="EMBL/GenBank/DDBJ databases">
        <title>Draft Genome Sequence of Pandoravirus japonicus, Isolated from the Sabaishi River of Niigata, Japan.</title>
        <authorList>
            <person name="Hosokawa N."/>
            <person name="Takahashi H."/>
            <person name="Aoki K."/>
            <person name="Takemura M."/>
        </authorList>
    </citation>
    <scope>NUCLEOTIDE SEQUENCE</scope>
</reference>
<evidence type="ECO:0000256" key="1">
    <source>
        <dbReference type="SAM" id="MobiDB-lite"/>
    </source>
</evidence>
<sequence length="439" mass="47908">MPLADAFAIAASNGRRTPRRRAAPSLFAQEADDQRQAPDLRAYVGGPSGGGASYGNDVQDDDDHDNNAASAGSDNDEDNDDNIAEATGSEGRAARPRGPRESFLSLVSPKPSARRAAARRTDTRHPYVRRYAGTRLESEIPKYAFTYRSGMTDEPQYTSMGMVRGTIATMPLSELRPAIAYMLEHADPDGRRPTMLARPANFERFEELRDPSGGRDILLHEIFKEDDGVLTDLFLIAGRVGHRGRRARTVGQRASDMLGGAVSASSSLDTANDIPYERMRRPADFRPALTRPEYRVVNPGALVPLLANVAGAGDDPTVFITQPARSVKGRRDGNPLVLHGVCDDQVEDYFDRTSNEVERSGLPELGPYAVLRDQLAEYRRPMCPVEPKLVRKIVRHLANGEPADAVNALDEETIGALVQNGFTRDEINSLWGRGASAAA</sequence>
<evidence type="ECO:0000313" key="3">
    <source>
        <dbReference type="Proteomes" id="UP001253637"/>
    </source>
</evidence>
<dbReference type="Proteomes" id="UP001253637">
    <property type="component" value="Segment"/>
</dbReference>
<feature type="compositionally biased region" description="Acidic residues" evidence="1">
    <location>
        <begin position="74"/>
        <end position="83"/>
    </location>
</feature>
<dbReference type="EMBL" id="LC625835">
    <property type="protein sequence ID" value="BCU03768.1"/>
    <property type="molecule type" value="Genomic_DNA"/>
</dbReference>
<evidence type="ECO:0000313" key="2">
    <source>
        <dbReference type="EMBL" id="BCU03768.1"/>
    </source>
</evidence>